<protein>
    <recommendedName>
        <fullName evidence="15">AAA+ ATPase domain-containing protein</fullName>
    </recommendedName>
</protein>
<keyword evidence="8" id="KW-0961">Cell wall biogenesis/degradation</keyword>
<evidence type="ECO:0000256" key="5">
    <source>
        <dbReference type="ARBA" id="ARBA00022840"/>
    </source>
</evidence>
<dbReference type="Gene3D" id="3.40.50.300">
    <property type="entry name" value="P-loop containing nucleotide triphosphate hydrolases"/>
    <property type="match status" value="3"/>
</dbReference>
<dbReference type="SMART" id="SM00382">
    <property type="entry name" value="AAA"/>
    <property type="match status" value="2"/>
</dbReference>
<dbReference type="GO" id="GO:0016887">
    <property type="term" value="F:ATP hydrolysis activity"/>
    <property type="evidence" value="ECO:0007669"/>
    <property type="project" value="InterPro"/>
</dbReference>
<dbReference type="Gene3D" id="3.10.330.10">
    <property type="match status" value="1"/>
</dbReference>
<dbReference type="InterPro" id="IPR003959">
    <property type="entry name" value="ATPase_AAA_core"/>
</dbReference>
<dbReference type="InterPro" id="IPR036188">
    <property type="entry name" value="FAD/NAD-bd_sf"/>
</dbReference>
<evidence type="ECO:0000256" key="9">
    <source>
        <dbReference type="SAM" id="MobiDB-lite"/>
    </source>
</evidence>
<evidence type="ECO:0000256" key="10">
    <source>
        <dbReference type="SAM" id="Phobius"/>
    </source>
</evidence>
<dbReference type="Pfam" id="PF00004">
    <property type="entry name" value="AAA"/>
    <property type="match status" value="2"/>
</dbReference>
<dbReference type="Pfam" id="PF02933">
    <property type="entry name" value="CDC48_2"/>
    <property type="match status" value="1"/>
</dbReference>
<dbReference type="GO" id="GO:0030970">
    <property type="term" value="P:retrograde protein transport, ER to cytosol"/>
    <property type="evidence" value="ECO:0007669"/>
    <property type="project" value="TreeGrafter"/>
</dbReference>
<reference evidence="13 14" key="1">
    <citation type="journal article" date="2024" name="J Genomics">
        <title>Draft genome sequencing and assembly of Favolaschia claudopus CIRM-BRFM 2984 isolated from oak limbs.</title>
        <authorList>
            <person name="Navarro D."/>
            <person name="Drula E."/>
            <person name="Chaduli D."/>
            <person name="Cazenave R."/>
            <person name="Ahrendt S."/>
            <person name="Wang J."/>
            <person name="Lipzen A."/>
            <person name="Daum C."/>
            <person name="Barry K."/>
            <person name="Grigoriev I.V."/>
            <person name="Favel A."/>
            <person name="Rosso M.N."/>
            <person name="Martin F."/>
        </authorList>
    </citation>
    <scope>NUCLEOTIDE SEQUENCE [LARGE SCALE GENOMIC DNA]</scope>
    <source>
        <strain evidence="13 14">CIRM-BRFM 2984</strain>
    </source>
</reference>
<keyword evidence="7" id="KW-0325">Glycoprotein</keyword>
<dbReference type="PANTHER" id="PTHR23077:SF171">
    <property type="entry name" value="NUCLEAR VALOSIN-CONTAINING PROTEIN-LIKE"/>
    <property type="match status" value="1"/>
</dbReference>
<evidence type="ECO:0000256" key="7">
    <source>
        <dbReference type="ARBA" id="ARBA00023180"/>
    </source>
</evidence>
<feature type="domain" description="CDC48" evidence="12">
    <location>
        <begin position="249"/>
        <end position="314"/>
    </location>
</feature>
<dbReference type="FunFam" id="1.10.8.60:FF:000079">
    <property type="entry name" value="Cell division cycle protein 48 homologue"/>
    <property type="match status" value="1"/>
</dbReference>
<comment type="similarity">
    <text evidence="3">Belongs to the AAA ATPase family.</text>
</comment>
<dbReference type="EMBL" id="JAWWNJ010000021">
    <property type="protein sequence ID" value="KAK7034436.1"/>
    <property type="molecule type" value="Genomic_DNA"/>
</dbReference>
<dbReference type="Proteomes" id="UP001362999">
    <property type="component" value="Unassembled WGS sequence"/>
</dbReference>
<name>A0AAW0C5N9_9AGAR</name>
<feature type="region of interest" description="Disordered" evidence="9">
    <location>
        <begin position="999"/>
        <end position="1020"/>
    </location>
</feature>
<dbReference type="InterPro" id="IPR046521">
    <property type="entry name" value="DUF6698"/>
</dbReference>
<organism evidence="13 14">
    <name type="scientific">Favolaschia claudopus</name>
    <dbReference type="NCBI Taxonomy" id="2862362"/>
    <lineage>
        <taxon>Eukaryota</taxon>
        <taxon>Fungi</taxon>
        <taxon>Dikarya</taxon>
        <taxon>Basidiomycota</taxon>
        <taxon>Agaricomycotina</taxon>
        <taxon>Agaricomycetes</taxon>
        <taxon>Agaricomycetidae</taxon>
        <taxon>Agaricales</taxon>
        <taxon>Marasmiineae</taxon>
        <taxon>Mycenaceae</taxon>
        <taxon>Favolaschia</taxon>
    </lineage>
</organism>
<dbReference type="SUPFAM" id="SSF54373">
    <property type="entry name" value="FAD-linked reductases, C-terminal domain"/>
    <property type="match status" value="1"/>
</dbReference>
<evidence type="ECO:0000313" key="14">
    <source>
        <dbReference type="Proteomes" id="UP001362999"/>
    </source>
</evidence>
<dbReference type="InterPro" id="IPR029067">
    <property type="entry name" value="CDC48_domain_2-like_sf"/>
</dbReference>
<evidence type="ECO:0000259" key="12">
    <source>
        <dbReference type="SMART" id="SM01072"/>
    </source>
</evidence>
<dbReference type="Pfam" id="PF17862">
    <property type="entry name" value="AAA_lid_3"/>
    <property type="match status" value="2"/>
</dbReference>
<dbReference type="InterPro" id="IPR003593">
    <property type="entry name" value="AAA+_ATPase"/>
</dbReference>
<dbReference type="PANTHER" id="PTHR23077">
    <property type="entry name" value="AAA-FAMILY ATPASE"/>
    <property type="match status" value="1"/>
</dbReference>
<dbReference type="Gene3D" id="1.10.8.60">
    <property type="match status" value="1"/>
</dbReference>
<dbReference type="Gene3D" id="3.30.560.10">
    <property type="entry name" value="Glucose Oxidase, domain 3"/>
    <property type="match status" value="1"/>
</dbReference>
<dbReference type="InterPro" id="IPR050168">
    <property type="entry name" value="AAA_ATPase_domain"/>
</dbReference>
<dbReference type="FunFam" id="3.40.50.300:FF:000012">
    <property type="entry name" value="Transitional endoplasmic reticulum ATPase"/>
    <property type="match status" value="1"/>
</dbReference>
<evidence type="ECO:0000313" key="13">
    <source>
        <dbReference type="EMBL" id="KAK7034436.1"/>
    </source>
</evidence>
<dbReference type="Pfam" id="PF05199">
    <property type="entry name" value="GMC_oxred_C"/>
    <property type="match status" value="1"/>
</dbReference>
<dbReference type="FunFam" id="3.10.330.10:FF:000001">
    <property type="entry name" value="Cell division control 48"/>
    <property type="match status" value="1"/>
</dbReference>
<evidence type="ECO:0000259" key="11">
    <source>
        <dbReference type="SMART" id="SM00382"/>
    </source>
</evidence>
<comment type="caution">
    <text evidence="13">The sequence shown here is derived from an EMBL/GenBank/DDBJ whole genome shotgun (WGS) entry which is preliminary data.</text>
</comment>
<accession>A0AAW0C5N9</accession>
<feature type="domain" description="AAA+ ATPase" evidence="11">
    <location>
        <begin position="609"/>
        <end position="738"/>
    </location>
</feature>
<evidence type="ECO:0000256" key="4">
    <source>
        <dbReference type="ARBA" id="ARBA00022741"/>
    </source>
</evidence>
<dbReference type="SUPFAM" id="SSF54585">
    <property type="entry name" value="Cdc48 domain 2-like"/>
    <property type="match status" value="1"/>
</dbReference>
<gene>
    <name evidence="13" type="ORF">R3P38DRAFT_3496998</name>
</gene>
<dbReference type="InterPro" id="IPR005629">
    <property type="entry name" value="Skn1/Kre6/Sbg1"/>
</dbReference>
<dbReference type="InterPro" id="IPR003960">
    <property type="entry name" value="ATPase_AAA_CS"/>
</dbReference>
<dbReference type="InterPro" id="IPR041569">
    <property type="entry name" value="AAA_lid_3"/>
</dbReference>
<dbReference type="GO" id="GO:0034098">
    <property type="term" value="C:VCP-NPL4-UFD1 AAA ATPase complex"/>
    <property type="evidence" value="ECO:0007669"/>
    <property type="project" value="TreeGrafter"/>
</dbReference>
<dbReference type="GO" id="GO:0051228">
    <property type="term" value="P:mitotic spindle disassembly"/>
    <property type="evidence" value="ECO:0007669"/>
    <property type="project" value="TreeGrafter"/>
</dbReference>
<dbReference type="GO" id="GO:0016614">
    <property type="term" value="F:oxidoreductase activity, acting on CH-OH group of donors"/>
    <property type="evidence" value="ECO:0007669"/>
    <property type="project" value="InterPro"/>
</dbReference>
<feature type="domain" description="AAA+ ATPase" evidence="11">
    <location>
        <begin position="320"/>
        <end position="456"/>
    </location>
</feature>
<keyword evidence="10" id="KW-1133">Transmembrane helix</keyword>
<proteinExistence type="inferred from homology"/>
<dbReference type="PROSITE" id="PS00674">
    <property type="entry name" value="AAA"/>
    <property type="match status" value="1"/>
</dbReference>
<dbReference type="Gene3D" id="3.50.50.60">
    <property type="entry name" value="FAD/NAD(P)-binding domain"/>
    <property type="match status" value="1"/>
</dbReference>
<evidence type="ECO:0000256" key="3">
    <source>
        <dbReference type="ARBA" id="ARBA00006914"/>
    </source>
</evidence>
<dbReference type="InterPro" id="IPR007867">
    <property type="entry name" value="GMC_OxRtase_C"/>
</dbReference>
<dbReference type="GO" id="GO:0005634">
    <property type="term" value="C:nucleus"/>
    <property type="evidence" value="ECO:0007669"/>
    <property type="project" value="TreeGrafter"/>
</dbReference>
<keyword evidence="5" id="KW-0067">ATP-binding</keyword>
<dbReference type="Gene3D" id="2.40.40.20">
    <property type="match status" value="1"/>
</dbReference>
<dbReference type="Pfam" id="PF03935">
    <property type="entry name" value="SKN1_KRE6_Sbg1"/>
    <property type="match status" value="1"/>
</dbReference>
<feature type="transmembrane region" description="Helical" evidence="10">
    <location>
        <begin position="31"/>
        <end position="49"/>
    </location>
</feature>
<dbReference type="GO" id="GO:0005829">
    <property type="term" value="C:cytosol"/>
    <property type="evidence" value="ECO:0007669"/>
    <property type="project" value="TreeGrafter"/>
</dbReference>
<dbReference type="InterPro" id="IPR027417">
    <property type="entry name" value="P-loop_NTPase"/>
</dbReference>
<evidence type="ECO:0008006" key="15">
    <source>
        <dbReference type="Google" id="ProtNLM"/>
    </source>
</evidence>
<dbReference type="GO" id="GO:0097352">
    <property type="term" value="P:autophagosome maturation"/>
    <property type="evidence" value="ECO:0007669"/>
    <property type="project" value="TreeGrafter"/>
</dbReference>
<dbReference type="GO" id="GO:0031593">
    <property type="term" value="F:polyubiquitin modification-dependent protein binding"/>
    <property type="evidence" value="ECO:0007669"/>
    <property type="project" value="TreeGrafter"/>
</dbReference>
<dbReference type="Pfam" id="PF20414">
    <property type="entry name" value="DUF6698"/>
    <property type="match status" value="1"/>
</dbReference>
<feature type="compositionally biased region" description="Acidic residues" evidence="9">
    <location>
        <begin position="1006"/>
        <end position="1019"/>
    </location>
</feature>
<dbReference type="SUPFAM" id="SSF52540">
    <property type="entry name" value="P-loop containing nucleoside triphosphate hydrolases"/>
    <property type="match status" value="3"/>
</dbReference>
<keyword evidence="4" id="KW-0547">Nucleotide-binding</keyword>
<evidence type="ECO:0000256" key="2">
    <source>
        <dbReference type="ARBA" id="ARBA00004370"/>
    </source>
</evidence>
<dbReference type="GO" id="GO:0005524">
    <property type="term" value="F:ATP binding"/>
    <property type="evidence" value="ECO:0007669"/>
    <property type="project" value="UniProtKB-KW"/>
</dbReference>
<evidence type="ECO:0000256" key="1">
    <source>
        <dbReference type="ARBA" id="ARBA00001974"/>
    </source>
</evidence>
<sequence length="1459" mass="162132">MCGTRSKNRYPDLGREGLPHELGPSFAPMNVALSFLLYLLSMTTMAYYYQFVSSPEQAAHTAAALALNSTICFQRDLGATESIRPRSRFNVMTTGLTAVCGAPLDDAKFGSRCLGFPVGRPVAVVHAPCDMGTLSNQTGSFDNGNNNVLSYLPGQRLSRCTCPGESHPDPIHQSGGSYVERSALEIQILGAFPFAPKSLAKLTYFAYKAQANKVARHNLRVKLGDLVSLHPCLDIKYDKRAHILPFDDSVEGNIFDVYLKPYFLEAYRSVRKGDTFLVRGGMRTVEFKVMETDPAEFCIVAQDTVIHPGKPSSLFHRYQAPRGILMFGPPRTGKTLMSRAVANETGAFFFLINGPEIISKMAGRSESTLRKAFEEAEKFFSLPLSSLMKSTRLRLSVKRYTNGEVERRVVSQLLTLMDGLKARSNVVVMPATNRPNSIDPALRRFSQFDVDIGIPDPTGRLKMLRIHTKNMKLAEDVDLEQVRIVRLSLVRFAHLWWIAADTHGYVGSDVASLCSEAAMHQIREKMDLIDFDENTIDAEVLDSLGVTMDSFRFALGTSNPSALRETVVEVPTVKWDDVGGLEKVKQELQETVQYPVEHPEKFLKYGMSPSKGVLFYVPPGTGKTMLAKAIPNEAPNCLPCGSARAAAPCVMFFDELDFIAKARGGSSGDGGGAGDSVLNQILTEMDCMNAKKNKQPTLSKPPKNLFRWLHRYSAILMHSGIGDPKELKPFNIKLLRSLPSVGKNLTDHPLVTNYNAHTTDTPDDILRNATFAAPFERRWNKTRTGPLSSTQRRILGWFRFNLSETLTMAVVSPTSGSSLTSLVGGTSQVGSVTLNSSNPLVPPLINPNILGTAFDFTAMREAFFATQRFISAPAFNGYITFPAFNVTNATLDDEQARPNRFCIAALLRCCVAALLRPGCLDQLIYIPLPDEPLLLSILKACLKKSPVSQSVDLNFLAKSTHDFSGADLTEICQRAAKLAIRESIDADICRTREKREKYEAASEDEKMVEDDNEEEEDPVPEITRSVAISSLGRVGRYLFLQDTLRGQWSQCQTKISSVILPVRLVMTIVKSPRHSKTYLYSHFLCQQMEDDGQAEVEVILRTFNIPGADATVDELREALRETQLELARTQVELRAYQTITQTASSGKKKPQVNPQNYLNDVQALGKSFVLMHEPWLTPGVFGARPADGPPAHGTAEEIDAVFKSSRLYNLLLTCILYEHVPAKFHSLVDASSFPGFKDNFLRYMSVGRSNFVERLKQSWEKLQTESGIKKTPDEFLYFPGDDKTKPPSLSPPIFYSNLKKDAKGWLLNPILPLSLRCLLYGPTSIKDNGKAKPTSKTYGIMWNIQELTIESISFVLIAIFFVLSERDTSFEEKGKVSHIPYQSHFRAHKSRLMKYRNTPGVRNIIRFWSDIVFAGVSRTVTEEPLDDSDAEAASDAEFAQAMEELSLGDIDDGHDDEGM</sequence>
<dbReference type="InterPro" id="IPR004201">
    <property type="entry name" value="Cdc48_dom2"/>
</dbReference>
<keyword evidence="10" id="KW-0812">Transmembrane</keyword>
<keyword evidence="6 10" id="KW-0472">Membrane</keyword>
<evidence type="ECO:0000256" key="8">
    <source>
        <dbReference type="ARBA" id="ARBA00023316"/>
    </source>
</evidence>
<dbReference type="SMART" id="SM01072">
    <property type="entry name" value="CDC48_2"/>
    <property type="match status" value="1"/>
</dbReference>
<dbReference type="Gene3D" id="6.10.20.150">
    <property type="match status" value="1"/>
</dbReference>
<comment type="subcellular location">
    <subcellularLocation>
        <location evidence="2">Membrane</location>
    </subcellularLocation>
</comment>
<evidence type="ECO:0000256" key="6">
    <source>
        <dbReference type="ARBA" id="ARBA00023136"/>
    </source>
</evidence>
<keyword evidence="14" id="KW-1185">Reference proteome</keyword>
<comment type="cofactor">
    <cofactor evidence="1">
        <name>FAD</name>
        <dbReference type="ChEBI" id="CHEBI:57692"/>
    </cofactor>
</comment>